<dbReference type="RefSeq" id="XP_060321983.1">
    <property type="nucleotide sequence ID" value="XM_060478713.1"/>
</dbReference>
<evidence type="ECO:0000256" key="1">
    <source>
        <dbReference type="SAM" id="Phobius"/>
    </source>
</evidence>
<dbReference type="Gene3D" id="2.130.10.10">
    <property type="entry name" value="YVTN repeat-like/Quinoprotein amine dehydrogenase"/>
    <property type="match status" value="1"/>
</dbReference>
<keyword evidence="3" id="KW-1185">Reference proteome</keyword>
<protein>
    <submittedName>
        <fullName evidence="2">Uncharacterized protein</fullName>
    </submittedName>
</protein>
<keyword evidence="1" id="KW-1133">Transmembrane helix</keyword>
<keyword evidence="1" id="KW-0812">Transmembrane</keyword>
<comment type="caution">
    <text evidence="2">The sequence shown here is derived from an EMBL/GenBank/DDBJ whole genome shotgun (WGS) entry which is preliminary data.</text>
</comment>
<dbReference type="InterPro" id="IPR036322">
    <property type="entry name" value="WD40_repeat_dom_sf"/>
</dbReference>
<dbReference type="Proteomes" id="UP001175211">
    <property type="component" value="Unassembled WGS sequence"/>
</dbReference>
<dbReference type="GeneID" id="85362261"/>
<reference evidence="2" key="1">
    <citation type="submission" date="2023-06" db="EMBL/GenBank/DDBJ databases">
        <authorList>
            <consortium name="Lawrence Berkeley National Laboratory"/>
            <person name="Ahrendt S."/>
            <person name="Sahu N."/>
            <person name="Indic B."/>
            <person name="Wong-Bajracharya J."/>
            <person name="Merenyi Z."/>
            <person name="Ke H.-M."/>
            <person name="Monk M."/>
            <person name="Kocsube S."/>
            <person name="Drula E."/>
            <person name="Lipzen A."/>
            <person name="Balint B."/>
            <person name="Henrissat B."/>
            <person name="Andreopoulos B."/>
            <person name="Martin F.M."/>
            <person name="Harder C.B."/>
            <person name="Rigling D."/>
            <person name="Ford K.L."/>
            <person name="Foster G.D."/>
            <person name="Pangilinan J."/>
            <person name="Papanicolaou A."/>
            <person name="Barry K."/>
            <person name="LaButti K."/>
            <person name="Viragh M."/>
            <person name="Koriabine M."/>
            <person name="Yan M."/>
            <person name="Riley R."/>
            <person name="Champramary S."/>
            <person name="Plett K.L."/>
            <person name="Tsai I.J."/>
            <person name="Slot J."/>
            <person name="Sipos G."/>
            <person name="Plett J."/>
            <person name="Nagy L.G."/>
            <person name="Grigoriev I.V."/>
        </authorList>
    </citation>
    <scope>NUCLEOTIDE SEQUENCE</scope>
    <source>
        <strain evidence="2">CCBAS 213</strain>
    </source>
</reference>
<evidence type="ECO:0000313" key="3">
    <source>
        <dbReference type="Proteomes" id="UP001175211"/>
    </source>
</evidence>
<keyword evidence="1" id="KW-0472">Membrane</keyword>
<feature type="transmembrane region" description="Helical" evidence="1">
    <location>
        <begin position="235"/>
        <end position="255"/>
    </location>
</feature>
<proteinExistence type="predicted"/>
<evidence type="ECO:0000313" key="2">
    <source>
        <dbReference type="EMBL" id="KAK0435454.1"/>
    </source>
</evidence>
<dbReference type="EMBL" id="JAUEPS010000148">
    <property type="protein sequence ID" value="KAK0435454.1"/>
    <property type="molecule type" value="Genomic_DNA"/>
</dbReference>
<sequence>MVLYMSTAKQRVGSIDIMEVFRLHHHFGQVIAYGLEFFNYKVLFHQEWSRSILKAIPHTATFINEGQELLISLLNMGKIMTLAADSSNTVATKPVHWPIGNATSNMAGNLILVQNMAYGFDLYKLPELIKTSSITMKTHTGIVTDVRFAENGSVAVGGSDAGKVVVMDLKQSVLIQELPHGQDWEAIQAVDTYSYSDCYLIASAGSTGSREPVICIWEKPTKLGVNRCRNSQQKVQLLLISLCILVFVFLIYKLALWREKVNGELDDYLYTLIEKAMAKEIEEMYSGRNLWADKRDLQKSNEMVKQAHNQVDRIKVTMYRQDINL</sequence>
<name>A0AA39MJ12_ARMTA</name>
<gene>
    <name evidence="2" type="ORF">EV420DRAFT_1653124</name>
</gene>
<organism evidence="2 3">
    <name type="scientific">Armillaria tabescens</name>
    <name type="common">Ringless honey mushroom</name>
    <name type="synonym">Agaricus tabescens</name>
    <dbReference type="NCBI Taxonomy" id="1929756"/>
    <lineage>
        <taxon>Eukaryota</taxon>
        <taxon>Fungi</taxon>
        <taxon>Dikarya</taxon>
        <taxon>Basidiomycota</taxon>
        <taxon>Agaricomycotina</taxon>
        <taxon>Agaricomycetes</taxon>
        <taxon>Agaricomycetidae</taxon>
        <taxon>Agaricales</taxon>
        <taxon>Marasmiineae</taxon>
        <taxon>Physalacriaceae</taxon>
        <taxon>Desarmillaria</taxon>
    </lineage>
</organism>
<dbReference type="InterPro" id="IPR015943">
    <property type="entry name" value="WD40/YVTN_repeat-like_dom_sf"/>
</dbReference>
<dbReference type="AlphaFoldDB" id="A0AA39MJ12"/>
<accession>A0AA39MJ12</accession>
<dbReference type="SUPFAM" id="SSF50978">
    <property type="entry name" value="WD40 repeat-like"/>
    <property type="match status" value="1"/>
</dbReference>